<evidence type="ECO:0000313" key="1">
    <source>
        <dbReference type="EMBL" id="CRF41119.1"/>
    </source>
</evidence>
<dbReference type="AlphaFoldDB" id="A0A0K2X4F8"/>
<evidence type="ECO:0000313" key="4">
    <source>
        <dbReference type="Proteomes" id="UP000038622"/>
    </source>
</evidence>
<dbReference type="EMBL" id="CDMN01000068">
    <property type="protein sequence ID" value="CRF44959.1"/>
    <property type="molecule type" value="Genomic_DNA"/>
</dbReference>
<sequence length="43" mass="4973">MYALVVGFFRKRAGAFVVFKVFALQHQHPKQTYKFSPSASLRL</sequence>
<dbReference type="STRING" id="1578720.HAL011_09030"/>
<name>A0A0K2X4F8_9HELI</name>
<evidence type="ECO:0000313" key="2">
    <source>
        <dbReference type="EMBL" id="CRF42080.1"/>
    </source>
</evidence>
<keyword evidence="4" id="KW-1185">Reference proteome</keyword>
<evidence type="ECO:0000313" key="5">
    <source>
        <dbReference type="Proteomes" id="UP000041394"/>
    </source>
</evidence>
<dbReference type="EMBL" id="CDML01000031">
    <property type="protein sequence ID" value="CRF41119.1"/>
    <property type="molecule type" value="Genomic_DNA"/>
</dbReference>
<dbReference type="Proteomes" id="UP000038622">
    <property type="component" value="Unassembled WGS sequence"/>
</dbReference>
<protein>
    <submittedName>
        <fullName evidence="2">Uncharacterized protein</fullName>
    </submittedName>
</protein>
<evidence type="ECO:0000313" key="6">
    <source>
        <dbReference type="Proteomes" id="UP000045175"/>
    </source>
</evidence>
<reference evidence="5 6" key="3">
    <citation type="submission" date="2014-12" db="EMBL/GenBank/DDBJ databases">
        <authorList>
            <person name="Jaenicke S."/>
        </authorList>
    </citation>
    <scope>NUCLEOTIDE SEQUENCE [LARGE SCALE GENOMIC DNA]</scope>
</reference>
<dbReference type="EMBL" id="CDMH01000012">
    <property type="protein sequence ID" value="CRF42080.1"/>
    <property type="molecule type" value="Genomic_DNA"/>
</dbReference>
<dbReference type="Proteomes" id="UP000041394">
    <property type="component" value="Unassembled WGS sequence"/>
</dbReference>
<reference evidence="4" key="2">
    <citation type="submission" date="2014-12" db="EMBL/GenBank/DDBJ databases">
        <authorList>
            <person name="Smet A."/>
        </authorList>
    </citation>
    <scope>NUCLEOTIDE SEQUENCE [LARGE SCALE GENOMIC DNA]</scope>
</reference>
<evidence type="ECO:0000313" key="3">
    <source>
        <dbReference type="EMBL" id="CRF44959.1"/>
    </source>
</evidence>
<gene>
    <name evidence="1" type="ORF">HAL011_09030</name>
    <name evidence="2" type="ORF">HAL013_02360</name>
    <name evidence="3" type="ORF">HAL09_15870</name>
</gene>
<organism evidence="2 6">
    <name type="scientific">Helicobacter ailurogastricus</name>
    <dbReference type="NCBI Taxonomy" id="1578720"/>
    <lineage>
        <taxon>Bacteria</taxon>
        <taxon>Pseudomonadati</taxon>
        <taxon>Campylobacterota</taxon>
        <taxon>Epsilonproteobacteria</taxon>
        <taxon>Campylobacterales</taxon>
        <taxon>Helicobacteraceae</taxon>
        <taxon>Helicobacter</taxon>
    </lineage>
</organism>
<dbReference type="Proteomes" id="UP000045175">
    <property type="component" value="Unassembled WGS sequence"/>
</dbReference>
<proteinExistence type="predicted"/>
<reference evidence="2" key="1">
    <citation type="submission" date="2014-12" db="EMBL/GenBank/DDBJ databases">
        <title>Whole genome sequences of four Staphylococcus schleiferi canine isolates.</title>
        <authorList>
            <person name="Misic A.M."/>
            <person name="Cain C."/>
            <person name="Morris D.O."/>
            <person name="Rankin S."/>
            <person name="Beiting D."/>
        </authorList>
    </citation>
    <scope>NUCLEOTIDE SEQUENCE</scope>
    <source>
        <strain evidence="1">ASB11</strain>
        <strain evidence="2">ASB13</strain>
        <strain evidence="3">ASB9</strain>
    </source>
</reference>
<accession>A0A0K2X4F8</accession>